<comment type="caution">
    <text evidence="2">The sequence shown here is derived from an EMBL/GenBank/DDBJ whole genome shotgun (WGS) entry which is preliminary data.</text>
</comment>
<proteinExistence type="predicted"/>
<organism evidence="2 3">
    <name type="scientific">Anaerobacillus alkalidiazotrophicus</name>
    <dbReference type="NCBI Taxonomy" id="472963"/>
    <lineage>
        <taxon>Bacteria</taxon>
        <taxon>Bacillati</taxon>
        <taxon>Bacillota</taxon>
        <taxon>Bacilli</taxon>
        <taxon>Bacillales</taxon>
        <taxon>Bacillaceae</taxon>
        <taxon>Anaerobacillus</taxon>
    </lineage>
</organism>
<dbReference type="Proteomes" id="UP000180057">
    <property type="component" value="Unassembled WGS sequence"/>
</dbReference>
<evidence type="ECO:0000313" key="2">
    <source>
        <dbReference type="EMBL" id="OIJ18528.1"/>
    </source>
</evidence>
<protein>
    <recommendedName>
        <fullName evidence="1">UDP-glucose/GDP-mannose dehydrogenase N-terminal domain-containing protein</fullName>
    </recommendedName>
</protein>
<dbReference type="GO" id="GO:0051287">
    <property type="term" value="F:NAD binding"/>
    <property type="evidence" value="ECO:0007669"/>
    <property type="project" value="InterPro"/>
</dbReference>
<keyword evidence="3" id="KW-1185">Reference proteome</keyword>
<evidence type="ECO:0000313" key="3">
    <source>
        <dbReference type="Proteomes" id="UP000180057"/>
    </source>
</evidence>
<reference evidence="2 3" key="1">
    <citation type="submission" date="2016-10" db="EMBL/GenBank/DDBJ databases">
        <title>Draft genome sequences of four alkaliphilic bacteria belonging to the Anaerobacillus genus.</title>
        <authorList>
            <person name="Bassil N.M."/>
            <person name="Lloyd J.R."/>
        </authorList>
    </citation>
    <scope>NUCLEOTIDE SEQUENCE [LARGE SCALE GENOMIC DNA]</scope>
    <source>
        <strain evidence="2 3">DSM 22531</strain>
    </source>
</reference>
<dbReference type="EMBL" id="MLQS01000030">
    <property type="protein sequence ID" value="OIJ18528.1"/>
    <property type="molecule type" value="Genomic_DNA"/>
</dbReference>
<gene>
    <name evidence="2" type="ORF">BKP45_18970</name>
</gene>
<name>A0A1S2M1E0_9BACI</name>
<dbReference type="Pfam" id="PF03721">
    <property type="entry name" value="UDPG_MGDP_dh_N"/>
    <property type="match status" value="1"/>
</dbReference>
<accession>A0A1S2M1E0</accession>
<dbReference type="InterPro" id="IPR001732">
    <property type="entry name" value="UDP-Glc/GDP-Man_DH_N"/>
</dbReference>
<feature type="domain" description="UDP-glucose/GDP-mannose dehydrogenase N-terminal" evidence="1">
    <location>
        <begin position="2"/>
        <end position="55"/>
    </location>
</feature>
<dbReference type="Gene3D" id="3.40.50.720">
    <property type="entry name" value="NAD(P)-binding Rossmann-like Domain"/>
    <property type="match status" value="1"/>
</dbReference>
<dbReference type="AlphaFoldDB" id="A0A1S2M1E0"/>
<dbReference type="GO" id="GO:0016616">
    <property type="term" value="F:oxidoreductase activity, acting on the CH-OH group of donors, NAD or NADP as acceptor"/>
    <property type="evidence" value="ECO:0007669"/>
    <property type="project" value="InterPro"/>
</dbReference>
<sequence>MTVSTPSLEDGSPDLSYVQSVIDEIDASIPSHKTIIIKSAVPSRTNGEIYNMLPKRNLYLVQIVKTTVE</sequence>
<evidence type="ECO:0000259" key="1">
    <source>
        <dbReference type="Pfam" id="PF03721"/>
    </source>
</evidence>